<dbReference type="PROSITE" id="PS50011">
    <property type="entry name" value="PROTEIN_KINASE_DOM"/>
    <property type="match status" value="1"/>
</dbReference>
<accession>A0A2M4BJJ1</accession>
<dbReference type="GO" id="GO:0017002">
    <property type="term" value="F:activin receptor activity"/>
    <property type="evidence" value="ECO:0007669"/>
    <property type="project" value="TreeGrafter"/>
</dbReference>
<dbReference type="Gene3D" id="2.10.60.10">
    <property type="entry name" value="CD59"/>
    <property type="match status" value="1"/>
</dbReference>
<dbReference type="InterPro" id="IPR008271">
    <property type="entry name" value="Ser/Thr_kinase_AS"/>
</dbReference>
<dbReference type="SUPFAM" id="SSF56112">
    <property type="entry name" value="Protein kinase-like (PK-like)"/>
    <property type="match status" value="1"/>
</dbReference>
<evidence type="ECO:0000256" key="6">
    <source>
        <dbReference type="ARBA" id="ARBA00022723"/>
    </source>
</evidence>
<keyword evidence="12 18" id="KW-1133">Transmembrane helix</keyword>
<dbReference type="GO" id="GO:0046872">
    <property type="term" value="F:metal ion binding"/>
    <property type="evidence" value="ECO:0007669"/>
    <property type="project" value="UniProtKB-KW"/>
</dbReference>
<dbReference type="FunFam" id="3.30.200.20:FF:000094">
    <property type="entry name" value="Serine/threonine-protein kinase receptor"/>
    <property type="match status" value="1"/>
</dbReference>
<evidence type="ECO:0000256" key="17">
    <source>
        <dbReference type="PIRSR" id="PIRSR037393-3"/>
    </source>
</evidence>
<comment type="similarity">
    <text evidence="2 18">Belongs to the protein kinase superfamily. TKL Ser/Thr protein kinase family. TGFB receptor subfamily.</text>
</comment>
<evidence type="ECO:0000256" key="1">
    <source>
        <dbReference type="ARBA" id="ARBA00004479"/>
    </source>
</evidence>
<evidence type="ECO:0000256" key="13">
    <source>
        <dbReference type="ARBA" id="ARBA00023136"/>
    </source>
</evidence>
<comment type="cofactor">
    <cofactor evidence="18">
        <name>Mg(2+)</name>
        <dbReference type="ChEBI" id="CHEBI:18420"/>
    </cofactor>
    <cofactor evidence="18">
        <name>Mn(2+)</name>
        <dbReference type="ChEBI" id="CHEBI:29035"/>
    </cofactor>
</comment>
<evidence type="ECO:0000256" key="12">
    <source>
        <dbReference type="ARBA" id="ARBA00022989"/>
    </source>
</evidence>
<protein>
    <recommendedName>
        <fullName evidence="18">Serine/threonine-protein kinase receptor</fullName>
        <ecNumber evidence="18">2.7.11.30</ecNumber>
    </recommendedName>
</protein>
<keyword evidence="13 18" id="KW-0472">Membrane</keyword>
<evidence type="ECO:0000256" key="5">
    <source>
        <dbReference type="ARBA" id="ARBA00022692"/>
    </source>
</evidence>
<evidence type="ECO:0000313" key="21">
    <source>
        <dbReference type="EMBL" id="MBW53202.1"/>
    </source>
</evidence>
<dbReference type="InterPro" id="IPR000333">
    <property type="entry name" value="TGFB_receptor"/>
</dbReference>
<name>A0A2M4BJJ1_9DIPT</name>
<keyword evidence="7" id="KW-0732">Signal</keyword>
<comment type="subcellular location">
    <subcellularLocation>
        <location evidence="1 18">Membrane</location>
        <topology evidence="1 18">Single-pass type I membrane protein</topology>
    </subcellularLocation>
</comment>
<evidence type="ECO:0000256" key="18">
    <source>
        <dbReference type="RuleBase" id="RU361271"/>
    </source>
</evidence>
<dbReference type="GO" id="GO:0005524">
    <property type="term" value="F:ATP binding"/>
    <property type="evidence" value="ECO:0007669"/>
    <property type="project" value="UniProtKB-UniRule"/>
</dbReference>
<reference evidence="21" key="1">
    <citation type="submission" date="2018-01" db="EMBL/GenBank/DDBJ databases">
        <title>An insight into the sialome of Amazonian anophelines.</title>
        <authorList>
            <person name="Ribeiro J.M."/>
            <person name="Scarpassa V."/>
            <person name="Calvo E."/>
        </authorList>
    </citation>
    <scope>NUCLEOTIDE SEQUENCE</scope>
    <source>
        <tissue evidence="21">Salivary glands</tissue>
    </source>
</reference>
<dbReference type="EMBL" id="GGFJ01004061">
    <property type="protein sequence ID" value="MBW53202.1"/>
    <property type="molecule type" value="Transcribed_RNA"/>
</dbReference>
<evidence type="ECO:0000256" key="11">
    <source>
        <dbReference type="ARBA" id="ARBA00022842"/>
    </source>
</evidence>
<dbReference type="SUPFAM" id="SSF57302">
    <property type="entry name" value="Snake toxin-like"/>
    <property type="match status" value="1"/>
</dbReference>
<dbReference type="GO" id="GO:0006950">
    <property type="term" value="P:response to stress"/>
    <property type="evidence" value="ECO:0007669"/>
    <property type="project" value="UniProtKB-ARBA"/>
</dbReference>
<evidence type="ECO:0000256" key="2">
    <source>
        <dbReference type="ARBA" id="ARBA00009605"/>
    </source>
</evidence>
<evidence type="ECO:0000256" key="4">
    <source>
        <dbReference type="ARBA" id="ARBA00022679"/>
    </source>
</evidence>
<dbReference type="PROSITE" id="PS00108">
    <property type="entry name" value="PROTEIN_KINASE_ST"/>
    <property type="match status" value="1"/>
</dbReference>
<dbReference type="GO" id="GO:0048185">
    <property type="term" value="F:activin binding"/>
    <property type="evidence" value="ECO:0007669"/>
    <property type="project" value="TreeGrafter"/>
</dbReference>
<feature type="domain" description="Protein kinase" evidence="20">
    <location>
        <begin position="201"/>
        <end position="502"/>
    </location>
</feature>
<dbReference type="Pfam" id="PF01064">
    <property type="entry name" value="Activin_recp"/>
    <property type="match status" value="1"/>
</dbReference>
<evidence type="ECO:0000256" key="19">
    <source>
        <dbReference type="SAM" id="MobiDB-lite"/>
    </source>
</evidence>
<evidence type="ECO:0000259" key="20">
    <source>
        <dbReference type="PROSITE" id="PS50011"/>
    </source>
</evidence>
<dbReference type="PANTHER" id="PTHR23255:SF98">
    <property type="entry name" value="SERINE_THREONINE-PROTEIN KINASE RECEPTOR"/>
    <property type="match status" value="1"/>
</dbReference>
<dbReference type="AlphaFoldDB" id="A0A2M4BJJ1"/>
<evidence type="ECO:0000256" key="3">
    <source>
        <dbReference type="ARBA" id="ARBA00022527"/>
    </source>
</evidence>
<dbReference type="PRINTS" id="PR00653">
    <property type="entry name" value="ACTIVIN2R"/>
</dbReference>
<comment type="catalytic activity">
    <reaction evidence="18">
        <text>L-threonyl-[receptor-protein] + ATP = O-phospho-L-threonyl-[receptor-protein] + ADP + H(+)</text>
        <dbReference type="Rhea" id="RHEA:44880"/>
        <dbReference type="Rhea" id="RHEA-COMP:11024"/>
        <dbReference type="Rhea" id="RHEA-COMP:11025"/>
        <dbReference type="ChEBI" id="CHEBI:15378"/>
        <dbReference type="ChEBI" id="CHEBI:30013"/>
        <dbReference type="ChEBI" id="CHEBI:30616"/>
        <dbReference type="ChEBI" id="CHEBI:61977"/>
        <dbReference type="ChEBI" id="CHEBI:456216"/>
        <dbReference type="EC" id="2.7.11.30"/>
    </reaction>
</comment>
<dbReference type="InterPro" id="IPR011009">
    <property type="entry name" value="Kinase-like_dom_sf"/>
</dbReference>
<feature type="disulfide bond" evidence="17">
    <location>
        <begin position="117"/>
        <end position="122"/>
    </location>
</feature>
<evidence type="ECO:0000256" key="15">
    <source>
        <dbReference type="PIRSR" id="PIRSR037393-1"/>
    </source>
</evidence>
<keyword evidence="17" id="KW-1015">Disulfide bond</keyword>
<keyword evidence="10 16" id="KW-0067">ATP-binding</keyword>
<keyword evidence="5 18" id="KW-0812">Transmembrane</keyword>
<dbReference type="InterPro" id="IPR000472">
    <property type="entry name" value="Activin_recp"/>
</dbReference>
<sequence length="543" mass="61099">MRPPCRCTLTSYTQNRAHHPVLMIIQGSFSRARIAEPQIRCVSYQCKDGECKEGIDICEESEHDRPSGCFAVWTTNNLTNEMNVTMKGCFISPTECNNTECIDTTTDMKKNLNYCCCRGSMCNKEQRWVPVATKAPKVIHSPEKESKMPLIIVIAFISMLIGLFLLTFCYVKHQKDPMFNEIPTVEPDISNSSTNVSLRPIDLKDIKARGRFGVVWRAQLHNQEVAVKIFPMQERQSWITEQDIFKLPRMNHPNILEFIGCEKRTDVASTDFWLITAYCENGSLCDFLKSHTVSWGELCKIASTMARGLTHLHEEVQGTRTEGLKPSIAHRDFKSKNVLLKADLTACIADFGLALVFTPGKSCGDTHGQVGTRRYMAPEVLEGAINFTRDAFLRIDVYACGLVLWELVSRCTVHGGPVDEYRLPFESELGPHPTLEEMQENVVMKKLRPRIYESWRNHTGLHAICETMEDCWDHDAEARLSSSCVLERLSQYTRFPASRQFFVANTTNSTNATNTTTASATTPGGGAPTNNNELPSKIASESV</sequence>
<keyword evidence="9 18" id="KW-0418">Kinase</keyword>
<evidence type="ECO:0000256" key="9">
    <source>
        <dbReference type="ARBA" id="ARBA00022777"/>
    </source>
</evidence>
<feature type="transmembrane region" description="Helical" evidence="18">
    <location>
        <begin position="150"/>
        <end position="171"/>
    </location>
</feature>
<dbReference type="CDD" id="cd14053">
    <property type="entry name" value="STKc_ACVR2"/>
    <property type="match status" value="1"/>
</dbReference>
<dbReference type="EC" id="2.7.11.30" evidence="18"/>
<dbReference type="FunFam" id="1.10.510.10:FF:000099">
    <property type="entry name" value="Serine/threonine-protein kinase receptor"/>
    <property type="match status" value="1"/>
</dbReference>
<dbReference type="InterPro" id="IPR045860">
    <property type="entry name" value="Snake_toxin-like_sf"/>
</dbReference>
<keyword evidence="6 18" id="KW-0479">Metal-binding</keyword>
<organism evidence="21">
    <name type="scientific">Anopheles marajoara</name>
    <dbReference type="NCBI Taxonomy" id="58244"/>
    <lineage>
        <taxon>Eukaryota</taxon>
        <taxon>Metazoa</taxon>
        <taxon>Ecdysozoa</taxon>
        <taxon>Arthropoda</taxon>
        <taxon>Hexapoda</taxon>
        <taxon>Insecta</taxon>
        <taxon>Pterygota</taxon>
        <taxon>Neoptera</taxon>
        <taxon>Endopterygota</taxon>
        <taxon>Diptera</taxon>
        <taxon>Nematocera</taxon>
        <taxon>Culicoidea</taxon>
        <taxon>Culicidae</taxon>
        <taxon>Anophelinae</taxon>
        <taxon>Anopheles</taxon>
    </lineage>
</organism>
<evidence type="ECO:0000256" key="8">
    <source>
        <dbReference type="ARBA" id="ARBA00022741"/>
    </source>
</evidence>
<dbReference type="InterPro" id="IPR001245">
    <property type="entry name" value="Ser-Thr/Tyr_kinase_cat_dom"/>
</dbReference>
<keyword evidence="3 18" id="KW-0723">Serine/threonine-protein kinase</keyword>
<evidence type="ECO:0000256" key="7">
    <source>
        <dbReference type="ARBA" id="ARBA00022729"/>
    </source>
</evidence>
<feature type="binding site" evidence="16">
    <location>
        <position position="228"/>
    </location>
    <ligand>
        <name>ATP</name>
        <dbReference type="ChEBI" id="CHEBI:30616"/>
    </ligand>
</feature>
<dbReference type="GO" id="GO:0071363">
    <property type="term" value="P:cellular response to growth factor stimulus"/>
    <property type="evidence" value="ECO:0007669"/>
    <property type="project" value="TreeGrafter"/>
</dbReference>
<dbReference type="Pfam" id="PF07714">
    <property type="entry name" value="PK_Tyr_Ser-Thr"/>
    <property type="match status" value="1"/>
</dbReference>
<dbReference type="Gene3D" id="3.30.200.20">
    <property type="entry name" value="Phosphorylase Kinase, domain 1"/>
    <property type="match status" value="1"/>
</dbReference>
<evidence type="ECO:0000256" key="16">
    <source>
        <dbReference type="PIRSR" id="PIRSR037393-2"/>
    </source>
</evidence>
<feature type="disulfide bond" evidence="17">
    <location>
        <begin position="101"/>
        <end position="115"/>
    </location>
</feature>
<feature type="region of interest" description="Disordered" evidence="19">
    <location>
        <begin position="509"/>
        <end position="543"/>
    </location>
</feature>
<dbReference type="Gene3D" id="1.10.510.10">
    <property type="entry name" value="Transferase(Phosphotransferase) domain 1"/>
    <property type="match status" value="1"/>
</dbReference>
<dbReference type="PANTHER" id="PTHR23255">
    <property type="entry name" value="TRANSFORMING GROWTH FACTOR-BETA RECEPTOR TYPE I AND II"/>
    <property type="match status" value="1"/>
</dbReference>
<keyword evidence="14 18" id="KW-0675">Receptor</keyword>
<keyword evidence="8 16" id="KW-0547">Nucleotide-binding</keyword>
<evidence type="ECO:0000256" key="10">
    <source>
        <dbReference type="ARBA" id="ARBA00022840"/>
    </source>
</evidence>
<keyword evidence="4 18" id="KW-0808">Transferase</keyword>
<dbReference type="InterPro" id="IPR000719">
    <property type="entry name" value="Prot_kinase_dom"/>
</dbReference>
<keyword evidence="11 18" id="KW-0460">Magnesium</keyword>
<proteinExistence type="inferred from homology"/>
<evidence type="ECO:0000256" key="14">
    <source>
        <dbReference type="ARBA" id="ARBA00023170"/>
    </source>
</evidence>
<feature type="active site" description="Proton acceptor" evidence="15">
    <location>
        <position position="332"/>
    </location>
</feature>
<keyword evidence="18" id="KW-0464">Manganese</keyword>
<dbReference type="CDD" id="cd23615">
    <property type="entry name" value="TFP_LU_ECD_ACVR2"/>
    <property type="match status" value="1"/>
</dbReference>
<feature type="compositionally biased region" description="Low complexity" evidence="19">
    <location>
        <begin position="509"/>
        <end position="532"/>
    </location>
</feature>
<dbReference type="GO" id="GO:0048179">
    <property type="term" value="C:activin receptor complex"/>
    <property type="evidence" value="ECO:0007669"/>
    <property type="project" value="TreeGrafter"/>
</dbReference>